<gene>
    <name evidence="1" type="ORF">N475_01860</name>
</gene>
<protein>
    <submittedName>
        <fullName evidence="1">Uncharacterized protein</fullName>
    </submittedName>
</protein>
<dbReference type="Proteomes" id="UP000076643">
    <property type="component" value="Unassembled WGS sequence"/>
</dbReference>
<comment type="caution">
    <text evidence="1">The sequence shown here is derived from an EMBL/GenBank/DDBJ whole genome shotgun (WGS) entry which is preliminary data.</text>
</comment>
<organism evidence="1 2">
    <name type="scientific">Pseudoalteromonas luteoviolacea DSM 6061</name>
    <dbReference type="NCBI Taxonomy" id="1365250"/>
    <lineage>
        <taxon>Bacteria</taxon>
        <taxon>Pseudomonadati</taxon>
        <taxon>Pseudomonadota</taxon>
        <taxon>Gammaproteobacteria</taxon>
        <taxon>Alteromonadales</taxon>
        <taxon>Pseudoalteromonadaceae</taxon>
        <taxon>Pseudoalteromonas</taxon>
    </lineage>
</organism>
<sequence>MLENTESEFKDTSVVYEKEEQRSRIHYAVADSDSLIGTTSDTVHLLLVEFAKLTKAIAAATTLEEVKTAAQPSADLFAPLLNKQVANQLTFPYQHKGIDNVFGEISARAQGVADIIKS</sequence>
<dbReference type="RefSeq" id="WP_063359604.1">
    <property type="nucleotide sequence ID" value="NZ_AQHB01000028.1"/>
</dbReference>
<dbReference type="EMBL" id="AUYB01000103">
    <property type="protein sequence ID" value="KZN37582.1"/>
    <property type="molecule type" value="Genomic_DNA"/>
</dbReference>
<reference evidence="1 2" key="1">
    <citation type="submission" date="2013-07" db="EMBL/GenBank/DDBJ databases">
        <title>Comparative Genomic and Metabolomic Analysis of Twelve Strains of Pseudoalteromonas luteoviolacea.</title>
        <authorList>
            <person name="Vynne N.G."/>
            <person name="Mansson M."/>
            <person name="Gram L."/>
        </authorList>
    </citation>
    <scope>NUCLEOTIDE SEQUENCE [LARGE SCALE GENOMIC DNA]</scope>
    <source>
        <strain evidence="1 2">DSM 6061</strain>
    </source>
</reference>
<dbReference type="PATRIC" id="fig|1365250.3.peg.2594"/>
<dbReference type="AlphaFoldDB" id="A0A166WKC1"/>
<keyword evidence="2" id="KW-1185">Reference proteome</keyword>
<accession>A0A166WKC1</accession>
<evidence type="ECO:0000313" key="1">
    <source>
        <dbReference type="EMBL" id="KZN37582.1"/>
    </source>
</evidence>
<proteinExistence type="predicted"/>
<evidence type="ECO:0000313" key="2">
    <source>
        <dbReference type="Proteomes" id="UP000076643"/>
    </source>
</evidence>
<name>A0A166WKC1_9GAMM</name>